<evidence type="ECO:0000313" key="2">
    <source>
        <dbReference type="Proteomes" id="UP001432027"/>
    </source>
</evidence>
<proteinExistence type="predicted"/>
<sequence length="107" mass="11976">KLPQWDGKLGSLKCGEVMEDCYICSSLYRFHPGVPPMESCQSLDAVDKGLPAFPQSCIRKQDGDTDDVECVCNTKWQRISWVNCQMDSEKAHFLSTKLLITVKGDSS</sequence>
<dbReference type="Proteomes" id="UP001432027">
    <property type="component" value="Unassembled WGS sequence"/>
</dbReference>
<accession>A0AAV5S7U0</accession>
<reference evidence="1" key="1">
    <citation type="submission" date="2023-10" db="EMBL/GenBank/DDBJ databases">
        <title>Genome assembly of Pristionchus species.</title>
        <authorList>
            <person name="Yoshida K."/>
            <person name="Sommer R.J."/>
        </authorList>
    </citation>
    <scope>NUCLEOTIDE SEQUENCE</scope>
    <source>
        <strain evidence="1">RS0144</strain>
    </source>
</reference>
<dbReference type="EMBL" id="BTSX01000001">
    <property type="protein sequence ID" value="GMS78137.1"/>
    <property type="molecule type" value="Genomic_DNA"/>
</dbReference>
<evidence type="ECO:0000313" key="1">
    <source>
        <dbReference type="EMBL" id="GMS78137.1"/>
    </source>
</evidence>
<protein>
    <submittedName>
        <fullName evidence="1">Uncharacterized protein</fullName>
    </submittedName>
</protein>
<name>A0AAV5S7U0_9BILA</name>
<feature type="non-terminal residue" evidence="1">
    <location>
        <position position="1"/>
    </location>
</feature>
<comment type="caution">
    <text evidence="1">The sequence shown here is derived from an EMBL/GenBank/DDBJ whole genome shotgun (WGS) entry which is preliminary data.</text>
</comment>
<dbReference type="AlphaFoldDB" id="A0AAV5S7U0"/>
<gene>
    <name evidence="1" type="ORF">PENTCL1PPCAC_312</name>
</gene>
<keyword evidence="2" id="KW-1185">Reference proteome</keyword>
<organism evidence="1 2">
    <name type="scientific">Pristionchus entomophagus</name>
    <dbReference type="NCBI Taxonomy" id="358040"/>
    <lineage>
        <taxon>Eukaryota</taxon>
        <taxon>Metazoa</taxon>
        <taxon>Ecdysozoa</taxon>
        <taxon>Nematoda</taxon>
        <taxon>Chromadorea</taxon>
        <taxon>Rhabditida</taxon>
        <taxon>Rhabditina</taxon>
        <taxon>Diplogasteromorpha</taxon>
        <taxon>Diplogasteroidea</taxon>
        <taxon>Neodiplogasteridae</taxon>
        <taxon>Pristionchus</taxon>
    </lineage>
</organism>